<feature type="domain" description="DNA/pantothenate metabolism flavoprotein C-terminal" evidence="3">
    <location>
        <begin position="160"/>
        <end position="249"/>
    </location>
</feature>
<sequence length="419" mass="44057">MADAAAAEAFFAAAPASQPDAATVAALEAFARRVRGTERPLAVVTAGGTTVPLEARTVRYIDNFSTGNRGAALAECLLERGYAVLFLHRATCAFPFARRLEKALRADPGAALAAVAAGDAAYAAGAAALRDGARFAAAPFSSVHAYLGLLRAACAAVAPLGHRAVVVCAAAVSDFHVATPPEHKIQSTGGAGLTLELDAVPKMLGLLKPWGASCVVSFKLETDAALVDAKAAAALEHYGVDGVVANLLDSYATRATVHAPAAFDAPLRLEDARGVDGALADAIVRIHGAAGAPPPPDPLAVRLVDEVHVDVCIDALLAAARADVDRRFGTPRPNFDMLELVDVDSAEFWTNRSLSARSRSTAEELASKPFDDAREVGLHMFVSRPGGRGRRRRVPRREARGRRRRPPRRRRGLRRAVVA</sequence>
<evidence type="ECO:0000256" key="2">
    <source>
        <dbReference type="SAM" id="MobiDB-lite"/>
    </source>
</evidence>
<accession>F0YE52</accession>
<keyword evidence="5" id="KW-1185">Reference proteome</keyword>
<comment type="similarity">
    <text evidence="1">Belongs to the PPC synthetase family.</text>
</comment>
<dbReference type="KEGG" id="aaf:AURANDRAFT_54169"/>
<feature type="non-terminal residue" evidence="4">
    <location>
        <position position="419"/>
    </location>
</feature>
<dbReference type="AlphaFoldDB" id="F0YE52"/>
<dbReference type="EMBL" id="GL833134">
    <property type="protein sequence ID" value="EGB06494.1"/>
    <property type="molecule type" value="Genomic_DNA"/>
</dbReference>
<dbReference type="OrthoDB" id="70224at2759"/>
<dbReference type="SUPFAM" id="SSF102645">
    <property type="entry name" value="CoaB-like"/>
    <property type="match status" value="1"/>
</dbReference>
<feature type="compositionally biased region" description="Basic residues" evidence="2">
    <location>
        <begin position="387"/>
        <end position="419"/>
    </location>
</feature>
<dbReference type="InParanoid" id="F0YE52"/>
<gene>
    <name evidence="4" type="ORF">AURANDRAFT_54169</name>
</gene>
<dbReference type="Pfam" id="PF04127">
    <property type="entry name" value="DFP"/>
    <property type="match status" value="2"/>
</dbReference>
<dbReference type="Proteomes" id="UP000002729">
    <property type="component" value="Unassembled WGS sequence"/>
</dbReference>
<protein>
    <recommendedName>
        <fullName evidence="3">DNA/pantothenate metabolism flavoprotein C-terminal domain-containing protein</fullName>
    </recommendedName>
</protein>
<feature type="region of interest" description="Disordered" evidence="2">
    <location>
        <begin position="382"/>
        <end position="419"/>
    </location>
</feature>
<evidence type="ECO:0000313" key="4">
    <source>
        <dbReference type="EMBL" id="EGB06494.1"/>
    </source>
</evidence>
<dbReference type="InterPro" id="IPR007085">
    <property type="entry name" value="DNA/pantothenate-metab_flavo_C"/>
</dbReference>
<dbReference type="Gene3D" id="3.40.50.10300">
    <property type="entry name" value="CoaB-like"/>
    <property type="match status" value="1"/>
</dbReference>
<name>F0YE52_AURAN</name>
<dbReference type="GO" id="GO:0015937">
    <property type="term" value="P:coenzyme A biosynthetic process"/>
    <property type="evidence" value="ECO:0007669"/>
    <property type="project" value="UniProtKB-ARBA"/>
</dbReference>
<dbReference type="InterPro" id="IPR035929">
    <property type="entry name" value="CoaB-like_sf"/>
</dbReference>
<dbReference type="GO" id="GO:0003824">
    <property type="term" value="F:catalytic activity"/>
    <property type="evidence" value="ECO:0007669"/>
    <property type="project" value="UniProtKB-ARBA"/>
</dbReference>
<reference evidence="4 5" key="1">
    <citation type="journal article" date="2011" name="Proc. Natl. Acad. Sci. U.S.A.">
        <title>Niche of harmful alga Aureococcus anophagefferens revealed through ecogenomics.</title>
        <authorList>
            <person name="Gobler C.J."/>
            <person name="Berry D.L."/>
            <person name="Dyhrman S.T."/>
            <person name="Wilhelm S.W."/>
            <person name="Salamov A."/>
            <person name="Lobanov A.V."/>
            <person name="Zhang Y."/>
            <person name="Collier J.L."/>
            <person name="Wurch L.L."/>
            <person name="Kustka A.B."/>
            <person name="Dill B.D."/>
            <person name="Shah M."/>
            <person name="VerBerkmoes N.C."/>
            <person name="Kuo A."/>
            <person name="Terry A."/>
            <person name="Pangilinan J."/>
            <person name="Lindquist E.A."/>
            <person name="Lucas S."/>
            <person name="Paulsen I.T."/>
            <person name="Hattenrath-Lehmann T.K."/>
            <person name="Talmage S.C."/>
            <person name="Walker E.A."/>
            <person name="Koch F."/>
            <person name="Burson A.M."/>
            <person name="Marcoval M.A."/>
            <person name="Tang Y.Z."/>
            <person name="Lecleir G.R."/>
            <person name="Coyne K.J."/>
            <person name="Berg G.M."/>
            <person name="Bertrand E.M."/>
            <person name="Saito M.A."/>
            <person name="Gladyshev V.N."/>
            <person name="Grigoriev I.V."/>
        </authorList>
    </citation>
    <scope>NUCLEOTIDE SEQUENCE [LARGE SCALE GENOMIC DNA]</scope>
    <source>
        <strain evidence="5">CCMP 1984</strain>
    </source>
</reference>
<proteinExistence type="inferred from homology"/>
<evidence type="ECO:0000256" key="1">
    <source>
        <dbReference type="ARBA" id="ARBA00005703"/>
    </source>
</evidence>
<dbReference type="eggNOG" id="KOG2728">
    <property type="taxonomic scope" value="Eukaryota"/>
</dbReference>
<evidence type="ECO:0000259" key="3">
    <source>
        <dbReference type="Pfam" id="PF04127"/>
    </source>
</evidence>
<dbReference type="RefSeq" id="XP_009038678.1">
    <property type="nucleotide sequence ID" value="XM_009040430.1"/>
</dbReference>
<feature type="domain" description="DNA/pantothenate metabolism flavoprotein C-terminal" evidence="3">
    <location>
        <begin position="43"/>
        <end position="90"/>
    </location>
</feature>
<organism evidence="5">
    <name type="scientific">Aureococcus anophagefferens</name>
    <name type="common">Harmful bloom alga</name>
    <dbReference type="NCBI Taxonomy" id="44056"/>
    <lineage>
        <taxon>Eukaryota</taxon>
        <taxon>Sar</taxon>
        <taxon>Stramenopiles</taxon>
        <taxon>Ochrophyta</taxon>
        <taxon>Pelagophyceae</taxon>
        <taxon>Pelagomonadales</taxon>
        <taxon>Pelagomonadaceae</taxon>
        <taxon>Aureococcus</taxon>
    </lineage>
</organism>
<dbReference type="GeneID" id="20222369"/>
<evidence type="ECO:0000313" key="5">
    <source>
        <dbReference type="Proteomes" id="UP000002729"/>
    </source>
</evidence>